<dbReference type="AlphaFoldDB" id="A0AA39LZH9"/>
<dbReference type="Pfam" id="PF00188">
    <property type="entry name" value="CAP"/>
    <property type="match status" value="1"/>
</dbReference>
<dbReference type="InterPro" id="IPR035940">
    <property type="entry name" value="CAP_sf"/>
</dbReference>
<dbReference type="InterPro" id="IPR014044">
    <property type="entry name" value="CAP_dom"/>
</dbReference>
<dbReference type="Gene3D" id="3.40.33.10">
    <property type="entry name" value="CAP"/>
    <property type="match status" value="1"/>
</dbReference>
<feature type="domain" description="C-type lectin" evidence="3">
    <location>
        <begin position="281"/>
        <end position="361"/>
    </location>
</feature>
<evidence type="ECO:0000256" key="2">
    <source>
        <dbReference type="SAM" id="Phobius"/>
    </source>
</evidence>
<dbReference type="GO" id="GO:0005576">
    <property type="term" value="C:extracellular region"/>
    <property type="evidence" value="ECO:0007669"/>
    <property type="project" value="InterPro"/>
</dbReference>
<dbReference type="SUPFAM" id="SSF55797">
    <property type="entry name" value="PR-1-like"/>
    <property type="match status" value="1"/>
</dbReference>
<keyword evidence="2" id="KW-0472">Membrane</keyword>
<sequence>MIVVFTRNETLINYYISFVSLTDFLDDFVIAVASTIFAVDRLLIVSVPIRYTFWKMSSKLAILNLSFAAFFAVIFYAIAPLFDSALFDIVRSTWIIVQLIIFPIVLFLETFLYIAFVVCFRIYYKKMVNALNRLENKQVAGELYVRTLPKTLNFDGKVTMTKTATESVKECIHEWYSKPIHGVNFDENTKVCYGLEKIYKTKPSTLNRISYLLNRESGDVCTNNLTAAVNEAIKKSGCRDGWYQLTFGAETYCYYSMPPEEYNQTADTSSVTYKSTIVPACKKLYPFSNAASIHSLNESEALRRKQGYIIIGLKPSISDAFYDQPHHWKWDDGTPLDFADWNPDYCQFCTEPCGFVVLWRDHDSLKRPEGPMDSTLPQFHTMHSLVLFTGLFVFVSSQGTQCPTTGGLTPADRDALVDAHNKLRSSNARGLEQDGPDGGNAPTASNMYQLSYSCDLEAIAQSWAENCQFEHSPQESRNAGENIYATFPVQNSNSPALDAPTSWWSELAEKGVGQYSSDYTMTPDVFNAGTGHYTQMAWGATTEFGCGIAQCTEPDSMTFVVCNYRIQGNMMGDPIYQIGDPCSQDSDCTTYAGSTCNTTSSLCIQH</sequence>
<evidence type="ECO:0000313" key="4">
    <source>
        <dbReference type="EMBL" id="KAK0415085.1"/>
    </source>
</evidence>
<proteinExistence type="predicted"/>
<dbReference type="InterPro" id="IPR001304">
    <property type="entry name" value="C-type_lectin-like"/>
</dbReference>
<dbReference type="Gene3D" id="3.10.100.10">
    <property type="entry name" value="Mannose-Binding Protein A, subunit A"/>
    <property type="match status" value="1"/>
</dbReference>
<gene>
    <name evidence="4" type="ORF">QR680_011763</name>
</gene>
<feature type="transmembrane region" description="Helical" evidence="2">
    <location>
        <begin position="28"/>
        <end position="49"/>
    </location>
</feature>
<dbReference type="InterPro" id="IPR001283">
    <property type="entry name" value="CRISP-related"/>
</dbReference>
<dbReference type="InterPro" id="IPR016187">
    <property type="entry name" value="CTDL_fold"/>
</dbReference>
<name>A0AA39LZH9_9BILA</name>
<dbReference type="CDD" id="cd05380">
    <property type="entry name" value="CAP_euk"/>
    <property type="match status" value="1"/>
</dbReference>
<dbReference type="PROSITE" id="PS01009">
    <property type="entry name" value="CRISP_1"/>
    <property type="match status" value="1"/>
</dbReference>
<evidence type="ECO:0000256" key="1">
    <source>
        <dbReference type="SAM" id="MobiDB-lite"/>
    </source>
</evidence>
<organism evidence="4 5">
    <name type="scientific">Steinernema hermaphroditum</name>
    <dbReference type="NCBI Taxonomy" id="289476"/>
    <lineage>
        <taxon>Eukaryota</taxon>
        <taxon>Metazoa</taxon>
        <taxon>Ecdysozoa</taxon>
        <taxon>Nematoda</taxon>
        <taxon>Chromadorea</taxon>
        <taxon>Rhabditida</taxon>
        <taxon>Tylenchina</taxon>
        <taxon>Panagrolaimomorpha</taxon>
        <taxon>Strongyloidoidea</taxon>
        <taxon>Steinernematidae</taxon>
        <taxon>Steinernema</taxon>
    </lineage>
</organism>
<evidence type="ECO:0000313" key="5">
    <source>
        <dbReference type="Proteomes" id="UP001175271"/>
    </source>
</evidence>
<keyword evidence="2" id="KW-0812">Transmembrane</keyword>
<dbReference type="InterPro" id="IPR018244">
    <property type="entry name" value="Allrgn_V5/Tpx1_CS"/>
</dbReference>
<dbReference type="Proteomes" id="UP001175271">
    <property type="component" value="Unassembled WGS sequence"/>
</dbReference>
<reference evidence="4" key="1">
    <citation type="submission" date="2023-06" db="EMBL/GenBank/DDBJ databases">
        <title>Genomic analysis of the entomopathogenic nematode Steinernema hermaphroditum.</title>
        <authorList>
            <person name="Schwarz E.M."/>
            <person name="Heppert J.K."/>
            <person name="Baniya A."/>
            <person name="Schwartz H.T."/>
            <person name="Tan C.-H."/>
            <person name="Antoshechkin I."/>
            <person name="Sternberg P.W."/>
            <person name="Goodrich-Blair H."/>
            <person name="Dillman A.R."/>
        </authorList>
    </citation>
    <scope>NUCLEOTIDE SEQUENCE</scope>
    <source>
        <strain evidence="4">PS9179</strain>
        <tissue evidence="4">Whole animal</tissue>
    </source>
</reference>
<protein>
    <recommendedName>
        <fullName evidence="3">C-type lectin domain-containing protein</fullName>
    </recommendedName>
</protein>
<accession>A0AA39LZH9</accession>
<dbReference type="EMBL" id="JAUCMV010000002">
    <property type="protein sequence ID" value="KAK0415085.1"/>
    <property type="molecule type" value="Genomic_DNA"/>
</dbReference>
<dbReference type="PROSITE" id="PS50041">
    <property type="entry name" value="C_TYPE_LECTIN_2"/>
    <property type="match status" value="1"/>
</dbReference>
<dbReference type="PRINTS" id="PR00838">
    <property type="entry name" value="V5ALLERGEN"/>
</dbReference>
<keyword evidence="5" id="KW-1185">Reference proteome</keyword>
<feature type="transmembrane region" description="Helical" evidence="2">
    <location>
        <begin position="94"/>
        <end position="124"/>
    </location>
</feature>
<feature type="transmembrane region" description="Helical" evidence="2">
    <location>
        <begin position="61"/>
        <end position="82"/>
    </location>
</feature>
<dbReference type="PANTHER" id="PTHR10334">
    <property type="entry name" value="CYSTEINE-RICH SECRETORY PROTEIN-RELATED"/>
    <property type="match status" value="1"/>
</dbReference>
<dbReference type="SMART" id="SM00198">
    <property type="entry name" value="SCP"/>
    <property type="match status" value="1"/>
</dbReference>
<dbReference type="InterPro" id="IPR002413">
    <property type="entry name" value="V5_allergen-like"/>
</dbReference>
<keyword evidence="2" id="KW-1133">Transmembrane helix</keyword>
<feature type="region of interest" description="Disordered" evidence="1">
    <location>
        <begin position="425"/>
        <end position="444"/>
    </location>
</feature>
<comment type="caution">
    <text evidence="4">The sequence shown here is derived from an EMBL/GenBank/DDBJ whole genome shotgun (WGS) entry which is preliminary data.</text>
</comment>
<dbReference type="InterPro" id="IPR016186">
    <property type="entry name" value="C-type_lectin-like/link_sf"/>
</dbReference>
<dbReference type="PRINTS" id="PR00837">
    <property type="entry name" value="V5TPXLIKE"/>
</dbReference>
<dbReference type="SUPFAM" id="SSF56436">
    <property type="entry name" value="C-type lectin-like"/>
    <property type="match status" value="1"/>
</dbReference>
<evidence type="ECO:0000259" key="3">
    <source>
        <dbReference type="PROSITE" id="PS50041"/>
    </source>
</evidence>